<protein>
    <submittedName>
        <fullName evidence="1">Uncharacterized protein</fullName>
    </submittedName>
</protein>
<evidence type="ECO:0000313" key="2">
    <source>
        <dbReference type="Proteomes" id="UP000664882"/>
    </source>
</evidence>
<keyword evidence="2" id="KW-1185">Reference proteome</keyword>
<dbReference type="RefSeq" id="WP_208004945.1">
    <property type="nucleotide sequence ID" value="NZ_JAGDFX010000005.1"/>
</dbReference>
<comment type="caution">
    <text evidence="1">The sequence shown here is derived from an EMBL/GenBank/DDBJ whole genome shotgun (WGS) entry which is preliminary data.</text>
</comment>
<dbReference type="EMBL" id="JAGDFX010000005">
    <property type="protein sequence ID" value="MBO1519118.1"/>
    <property type="molecule type" value="Genomic_DNA"/>
</dbReference>
<name>A0ABS3NEV7_9GAMM</name>
<organism evidence="1 2">
    <name type="scientific">Oceanisphaera pacifica</name>
    <dbReference type="NCBI Taxonomy" id="2818389"/>
    <lineage>
        <taxon>Bacteria</taxon>
        <taxon>Pseudomonadati</taxon>
        <taxon>Pseudomonadota</taxon>
        <taxon>Gammaproteobacteria</taxon>
        <taxon>Aeromonadales</taxon>
        <taxon>Aeromonadaceae</taxon>
        <taxon>Oceanisphaera</taxon>
    </lineage>
</organism>
<accession>A0ABS3NEV7</accession>
<gene>
    <name evidence="1" type="ORF">J3U76_05655</name>
</gene>
<reference evidence="1 2" key="1">
    <citation type="submission" date="2021-03" db="EMBL/GenBank/DDBJ databases">
        <title>Oceanisphaera sp. nov., isolated from the intestine.</title>
        <authorList>
            <person name="Zhao L.-H."/>
            <person name="Shi L.-F."/>
        </authorList>
    </citation>
    <scope>NUCLEOTIDE SEQUENCE [LARGE SCALE GENOMIC DNA]</scope>
    <source>
        <strain evidence="1 2">DM8</strain>
    </source>
</reference>
<sequence>MNNAAQVKELLEELVRSTDSPVYAVCEQIVSYLKHHPQQRNLTIGGLRAALKRSAQEDNVLIQSAFTLVGHPFQALEVRYKLYDEQIEDVLEELDHSTYMQAVSVQHFIDDDGNDIAIDDLNARIFPYFINLSRQDEEVRVQASMRQY</sequence>
<evidence type="ECO:0000313" key="1">
    <source>
        <dbReference type="EMBL" id="MBO1519118.1"/>
    </source>
</evidence>
<proteinExistence type="predicted"/>
<dbReference type="Proteomes" id="UP000664882">
    <property type="component" value="Unassembled WGS sequence"/>
</dbReference>